<name>A0A2P2PSW2_RHIMU</name>
<dbReference type="EMBL" id="GGEC01077353">
    <property type="protein sequence ID" value="MBX57837.1"/>
    <property type="molecule type" value="Transcribed_RNA"/>
</dbReference>
<protein>
    <submittedName>
        <fullName evidence="1">Uncharacterized protein</fullName>
    </submittedName>
</protein>
<sequence>MTCFCKCRVCRISWKGPSTIGIKRMGEKQSMQICSLWLQSHNNPQWHPFQETALRWKTSCTLLFHAA</sequence>
<proteinExistence type="predicted"/>
<organism evidence="1">
    <name type="scientific">Rhizophora mucronata</name>
    <name type="common">Asiatic mangrove</name>
    <dbReference type="NCBI Taxonomy" id="61149"/>
    <lineage>
        <taxon>Eukaryota</taxon>
        <taxon>Viridiplantae</taxon>
        <taxon>Streptophyta</taxon>
        <taxon>Embryophyta</taxon>
        <taxon>Tracheophyta</taxon>
        <taxon>Spermatophyta</taxon>
        <taxon>Magnoliopsida</taxon>
        <taxon>eudicotyledons</taxon>
        <taxon>Gunneridae</taxon>
        <taxon>Pentapetalae</taxon>
        <taxon>rosids</taxon>
        <taxon>fabids</taxon>
        <taxon>Malpighiales</taxon>
        <taxon>Rhizophoraceae</taxon>
        <taxon>Rhizophora</taxon>
    </lineage>
</organism>
<accession>A0A2P2PSW2</accession>
<dbReference type="AlphaFoldDB" id="A0A2P2PSW2"/>
<reference evidence="1" key="1">
    <citation type="submission" date="2018-02" db="EMBL/GenBank/DDBJ databases">
        <title>Rhizophora mucronata_Transcriptome.</title>
        <authorList>
            <person name="Meera S.P."/>
            <person name="Sreeshan A."/>
            <person name="Augustine A."/>
        </authorList>
    </citation>
    <scope>NUCLEOTIDE SEQUENCE</scope>
    <source>
        <tissue evidence="1">Leaf</tissue>
    </source>
</reference>
<evidence type="ECO:0000313" key="1">
    <source>
        <dbReference type="EMBL" id="MBX57837.1"/>
    </source>
</evidence>